<protein>
    <recommendedName>
        <fullName evidence="5">DUF305 domain-containing protein</fullName>
    </recommendedName>
</protein>
<sequence>MTDRAAATTRRTALGMALGSLVAVAGCDAVSDLSPRGDPSSATTEAAPTLPPADADADLVDRVVRDVEATIEAVPQGRGLDAQVADLRDMHAAHRAALTGEDGHRFAAGVNRLPRREAVLEMSKLERAHQQRLEAAALEARSGSLAVLLAQMSAAVAQRLALMAPMSREGAA</sequence>
<dbReference type="STRING" id="1005945.SAMN05216561_102311"/>
<accession>A0A1I3D1D5</accession>
<evidence type="ECO:0000313" key="3">
    <source>
        <dbReference type="EMBL" id="SFH80525.1"/>
    </source>
</evidence>
<proteinExistence type="predicted"/>
<feature type="compositionally biased region" description="Low complexity" evidence="1">
    <location>
        <begin position="38"/>
        <end position="54"/>
    </location>
</feature>
<keyword evidence="2" id="KW-0732">Signal</keyword>
<keyword evidence="4" id="KW-1185">Reference proteome</keyword>
<organism evidence="3 4">
    <name type="scientific">Nocardioides psychrotolerans</name>
    <dbReference type="NCBI Taxonomy" id="1005945"/>
    <lineage>
        <taxon>Bacteria</taxon>
        <taxon>Bacillati</taxon>
        <taxon>Actinomycetota</taxon>
        <taxon>Actinomycetes</taxon>
        <taxon>Propionibacteriales</taxon>
        <taxon>Nocardioidaceae</taxon>
        <taxon>Nocardioides</taxon>
    </lineage>
</organism>
<gene>
    <name evidence="3" type="ORF">SAMN05216561_102311</name>
</gene>
<feature type="region of interest" description="Disordered" evidence="1">
    <location>
        <begin position="33"/>
        <end position="54"/>
    </location>
</feature>
<feature type="chain" id="PRO_5039406603" description="DUF305 domain-containing protein" evidence="2">
    <location>
        <begin position="26"/>
        <end position="172"/>
    </location>
</feature>
<evidence type="ECO:0000256" key="2">
    <source>
        <dbReference type="SAM" id="SignalP"/>
    </source>
</evidence>
<name>A0A1I3D1D5_9ACTN</name>
<dbReference type="PROSITE" id="PS51257">
    <property type="entry name" value="PROKAR_LIPOPROTEIN"/>
    <property type="match status" value="1"/>
</dbReference>
<dbReference type="RefSeq" id="WP_091110479.1">
    <property type="nucleotide sequence ID" value="NZ_BKAF01000004.1"/>
</dbReference>
<feature type="signal peptide" evidence="2">
    <location>
        <begin position="1"/>
        <end position="25"/>
    </location>
</feature>
<dbReference type="AlphaFoldDB" id="A0A1I3D1D5"/>
<evidence type="ECO:0000256" key="1">
    <source>
        <dbReference type="SAM" id="MobiDB-lite"/>
    </source>
</evidence>
<reference evidence="3 4" key="1">
    <citation type="submission" date="2016-10" db="EMBL/GenBank/DDBJ databases">
        <authorList>
            <person name="de Groot N.N."/>
        </authorList>
    </citation>
    <scope>NUCLEOTIDE SEQUENCE [LARGE SCALE GENOMIC DNA]</scope>
    <source>
        <strain evidence="3 4">CGMCC 1.11156</strain>
    </source>
</reference>
<evidence type="ECO:0008006" key="5">
    <source>
        <dbReference type="Google" id="ProtNLM"/>
    </source>
</evidence>
<dbReference type="Proteomes" id="UP000198649">
    <property type="component" value="Unassembled WGS sequence"/>
</dbReference>
<evidence type="ECO:0000313" key="4">
    <source>
        <dbReference type="Proteomes" id="UP000198649"/>
    </source>
</evidence>
<dbReference type="EMBL" id="FOQG01000002">
    <property type="protein sequence ID" value="SFH80525.1"/>
    <property type="molecule type" value="Genomic_DNA"/>
</dbReference>